<reference evidence="2 3" key="1">
    <citation type="submission" date="2015-07" db="EMBL/GenBank/DDBJ databases">
        <title>High-quality genome of monoxenous trypanosomatid Leptomonas pyrrhocoris.</title>
        <authorList>
            <person name="Flegontov P."/>
            <person name="Butenko A."/>
            <person name="Firsov S."/>
            <person name="Vlcek C."/>
            <person name="Logacheva M.D."/>
            <person name="Field M."/>
            <person name="Filatov D."/>
            <person name="Flegontova O."/>
            <person name="Gerasimov E."/>
            <person name="Jackson A.P."/>
            <person name="Kelly S."/>
            <person name="Opperdoes F."/>
            <person name="O'Reilly A."/>
            <person name="Votypka J."/>
            <person name="Yurchenko V."/>
            <person name="Lukes J."/>
        </authorList>
    </citation>
    <scope>NUCLEOTIDE SEQUENCE [LARGE SCALE GENOMIC DNA]</scope>
    <source>
        <strain evidence="2">H10</strain>
    </source>
</reference>
<gene>
    <name evidence="2" type="ORF">ABB37_08172</name>
</gene>
<proteinExistence type="predicted"/>
<feature type="compositionally biased region" description="Low complexity" evidence="1">
    <location>
        <begin position="801"/>
        <end position="816"/>
    </location>
</feature>
<feature type="region of interest" description="Disordered" evidence="1">
    <location>
        <begin position="483"/>
        <end position="880"/>
    </location>
</feature>
<name>A0A0M9FTY3_LEPPY</name>
<feature type="compositionally biased region" description="Low complexity" evidence="1">
    <location>
        <begin position="860"/>
        <end position="873"/>
    </location>
</feature>
<feature type="region of interest" description="Disordered" evidence="1">
    <location>
        <begin position="1"/>
        <end position="95"/>
    </location>
</feature>
<dbReference type="GeneID" id="26908457"/>
<protein>
    <submittedName>
        <fullName evidence="2">Uncharacterized protein</fullName>
    </submittedName>
</protein>
<dbReference type="Proteomes" id="UP000037923">
    <property type="component" value="Unassembled WGS sequence"/>
</dbReference>
<feature type="compositionally biased region" description="Polar residues" evidence="1">
    <location>
        <begin position="1141"/>
        <end position="1151"/>
    </location>
</feature>
<evidence type="ECO:0000256" key="1">
    <source>
        <dbReference type="SAM" id="MobiDB-lite"/>
    </source>
</evidence>
<feature type="compositionally biased region" description="Gly residues" evidence="1">
    <location>
        <begin position="1194"/>
        <end position="1203"/>
    </location>
</feature>
<dbReference type="EMBL" id="LGTL01000022">
    <property type="protein sequence ID" value="KPA76030.1"/>
    <property type="molecule type" value="Genomic_DNA"/>
</dbReference>
<organism evidence="2 3">
    <name type="scientific">Leptomonas pyrrhocoris</name>
    <name type="common">Firebug parasite</name>
    <dbReference type="NCBI Taxonomy" id="157538"/>
    <lineage>
        <taxon>Eukaryota</taxon>
        <taxon>Discoba</taxon>
        <taxon>Euglenozoa</taxon>
        <taxon>Kinetoplastea</taxon>
        <taxon>Metakinetoplastina</taxon>
        <taxon>Trypanosomatida</taxon>
        <taxon>Trypanosomatidae</taxon>
        <taxon>Leishmaniinae</taxon>
        <taxon>Leptomonas</taxon>
    </lineage>
</organism>
<feature type="compositionally biased region" description="Gly residues" evidence="1">
    <location>
        <begin position="433"/>
        <end position="443"/>
    </location>
</feature>
<dbReference type="RefSeq" id="XP_015654469.1">
    <property type="nucleotide sequence ID" value="XM_015807074.1"/>
</dbReference>
<feature type="compositionally biased region" description="Low complexity" evidence="1">
    <location>
        <begin position="680"/>
        <end position="697"/>
    </location>
</feature>
<comment type="caution">
    <text evidence="2">The sequence shown here is derived from an EMBL/GenBank/DDBJ whole genome shotgun (WGS) entry which is preliminary data.</text>
</comment>
<dbReference type="OMA" id="VCERMWM"/>
<evidence type="ECO:0000313" key="2">
    <source>
        <dbReference type="EMBL" id="KPA76030.1"/>
    </source>
</evidence>
<feature type="compositionally biased region" description="Low complexity" evidence="1">
    <location>
        <begin position="1220"/>
        <end position="1232"/>
    </location>
</feature>
<feature type="region of interest" description="Disordered" evidence="1">
    <location>
        <begin position="1176"/>
        <end position="1262"/>
    </location>
</feature>
<evidence type="ECO:0000313" key="3">
    <source>
        <dbReference type="Proteomes" id="UP000037923"/>
    </source>
</evidence>
<accession>A0A0M9FTY3</accession>
<keyword evidence="3" id="KW-1185">Reference proteome</keyword>
<feature type="compositionally biased region" description="Low complexity" evidence="1">
    <location>
        <begin position="534"/>
        <end position="554"/>
    </location>
</feature>
<feature type="compositionally biased region" description="Basic residues" evidence="1">
    <location>
        <begin position="69"/>
        <end position="79"/>
    </location>
</feature>
<feature type="compositionally biased region" description="Low complexity" evidence="1">
    <location>
        <begin position="653"/>
        <end position="662"/>
    </location>
</feature>
<feature type="compositionally biased region" description="Polar residues" evidence="1">
    <location>
        <begin position="33"/>
        <end position="68"/>
    </location>
</feature>
<feature type="compositionally biased region" description="Low complexity" evidence="1">
    <location>
        <begin position="590"/>
        <end position="621"/>
    </location>
</feature>
<dbReference type="VEuPathDB" id="TriTrypDB:LpyrH10_22_1320"/>
<feature type="region of interest" description="Disordered" evidence="1">
    <location>
        <begin position="428"/>
        <end position="454"/>
    </location>
</feature>
<feature type="compositionally biased region" description="Basic and acidic residues" evidence="1">
    <location>
        <begin position="829"/>
        <end position="842"/>
    </location>
</feature>
<feature type="compositionally biased region" description="Low complexity" evidence="1">
    <location>
        <begin position="1106"/>
        <end position="1115"/>
    </location>
</feature>
<dbReference type="OrthoDB" id="273423at2759"/>
<feature type="compositionally biased region" description="Basic and acidic residues" evidence="1">
    <location>
        <begin position="1"/>
        <end position="17"/>
    </location>
</feature>
<sequence length="1369" mass="145446">MKEEAKKHGLVMDRPSGDRTVSFRPHLAGPLPSYTTSNGSTLDTDASPRIPSTVTQGYAPLSPSTSALRTRRVASHRRLQGGSPGRGSGSTRSDVSFEAPAQLATLLQRSGSPSVTTIIPPQLRSVDSMADIVSAAPPMMQSPAGPYFDSASPTTVGRDNAMMQELIALQQQQQSNLKGVTVIYPQRVSPTEGHGRMPDFPSPHDAQSIGEDSANEDRVQVRVEGYYDGANVNVLIPNDLPPSTLLYVLTASDGRDLMFKLTQYSLQLAICFLKMPSLFSPEVQVFTGPWAERLYRNYNTIRHGRSLFKMGRGLLNVFTVQAVCERMWMRYENAISRQSCGVLLPVVTRVEQVLLMLGASPVWGRAMSRQLLHWSQAAELTPGQGRLEESPEAMAMDRRIQERMQGKKDSIYPGALLADDTFMHISEVERGEPGSGGAGGGNKAGTSGKQEDADRSGLLQRMANASFTDLAIHTAMNAIGISVPRGGPSAGPRNFAASPPPSQPVLPHSPADEESTSPEHSSKASPRSFRGAFPSPTSPATNDATSAATPASDAKGSTDSTKEPAKGTAPTTSNTANGPDPITVDQAGRTPATTEATSTVASTGKQRVDTSTSSSADDGSGPIEHAEAPPYVQGTLPEFPQHDHLPGMTPSKTTTATTATATQPMMDSYNVAEGEEDGGRTTLLRPLTRPTRRSSTTDPDGSITGDEGPSSMPNAAGPHFAGEPMSMMDNWRPAMAPTVPPSQSDEYGYGTTPGFADHAGHLSPTSPSPPPQSSGKKAKDCNGVAARSKKAPVRSSDRDTATAAAAAVSSTSSMDDGAALDGNLASAKHAHEEQRRPKRECPPFETDPALQAPPAPGPAGSPVSPSSSLSATPKQAVNEELNESDMSILSSEANSSFHVRPGGVSRTMTAWLNELQPASAALPARLRKGIMQFNPVLMTLLGIRNVAAGLRRFLRDATLISSERLTAVTFIEVHRRSITRFINRCWFIISVIDLLLNTVRLLQPGWTKYATARQNIRCRCGCQGDDDPADTVFRTHGFIARRKTDLFFPPLNLDYGAPVVSSIAYVEAADPARLMPACSRCGCLYKELPCEAAAFEGEGGDEDEAAATSSTAGGPAPLPIATGGSAAHPRPSPFLVPSGHPSRTLSDTGDNSFAIGAMQREKPRWVQMYEAEVHEAEEARRRTAAKTATPDAAGAGGSGGGRGNMARRATQKPSSDTKANADADGAGRTTAAELVDLAPPPPMGNTAVRPLHPQPSRDTNDAFVPGEAAAAAEGPSKGTTGILFVPWMMRKFFDYVWLLRVHPNLTATILLEARYLAEFYLSYKYCFTDYESYKGDAPLNAILHPYCAIAGMVSAAVGLLRVVESAPTS</sequence>
<feature type="region of interest" description="Disordered" evidence="1">
    <location>
        <begin position="1101"/>
        <end position="1151"/>
    </location>
</feature>